<dbReference type="Proteomes" id="UP000694888">
    <property type="component" value="Unplaced"/>
</dbReference>
<feature type="region of interest" description="Disordered" evidence="1">
    <location>
        <begin position="319"/>
        <end position="362"/>
    </location>
</feature>
<feature type="compositionally biased region" description="Low complexity" evidence="1">
    <location>
        <begin position="1"/>
        <end position="27"/>
    </location>
</feature>
<keyword evidence="2" id="KW-1185">Reference proteome</keyword>
<name>A0ABM0ZYB2_APLCA</name>
<feature type="region of interest" description="Disordered" evidence="1">
    <location>
        <begin position="1"/>
        <end position="45"/>
    </location>
</feature>
<dbReference type="RefSeq" id="XP_012937034.1">
    <property type="nucleotide sequence ID" value="XM_013081580.2"/>
</dbReference>
<dbReference type="InterPro" id="IPR011061">
    <property type="entry name" value="Hirudin/antistatin"/>
</dbReference>
<sequence>MAETTTKMADSTTTMAVTTSSTSTVHSSHAKPTTSAPATGTARPSCPPFDTSCGLTQYMLDINGCLVCMEHRDHTSSTPHPYTTIPENIKTSLGNKPATATIIPESTTYLAPFKLTSHVSDTSTVVTSTDAANVQVQGQTRPAPDVESSPTVLSSVSSVVLTSNKKPVSASSASISSPSYFTTKMKTTSDPMSLSGQGGPQGKNKTADTKLLSPAPMEISSQTSQAKPSLTTSYAFTAASENTSPAAAKGNVGFDEGLTAGFADVSTPFVSITTATAVEKKQTTPQDCPMFNFDCPAECAAVDSNGCLVCQCGDTAVPSGRTSADTNSSSNNNSDNTSSNDNKQNVPVTTRVPAKSQAMTNSDILSSSSLTLTSQASTNFPKTTGNVFGPTDTTNDDVIRDDFTMTDLIAAQNGGQKNLSTITTKAAHSKTPTWKTSNQPSEQTATVSEKTTKQSPATRRPTSTVVTMTTTERNLQTCPPTRCVSPCDVGITLGADNCPICLCRQDNIINAP</sequence>
<evidence type="ECO:0000313" key="3">
    <source>
        <dbReference type="RefSeq" id="XP_012937034.1"/>
    </source>
</evidence>
<feature type="region of interest" description="Disordered" evidence="1">
    <location>
        <begin position="186"/>
        <end position="207"/>
    </location>
</feature>
<evidence type="ECO:0000256" key="1">
    <source>
        <dbReference type="SAM" id="MobiDB-lite"/>
    </source>
</evidence>
<feature type="compositionally biased region" description="Polar residues" evidence="1">
    <location>
        <begin position="426"/>
        <end position="457"/>
    </location>
</feature>
<feature type="region of interest" description="Disordered" evidence="1">
    <location>
        <begin position="376"/>
        <end position="396"/>
    </location>
</feature>
<dbReference type="Gene3D" id="2.10.22.10">
    <property type="entry name" value="Antistasin, domain 1"/>
    <property type="match status" value="1"/>
</dbReference>
<reference evidence="3" key="1">
    <citation type="submission" date="2025-08" db="UniProtKB">
        <authorList>
            <consortium name="RefSeq"/>
        </authorList>
    </citation>
    <scope>IDENTIFICATION</scope>
</reference>
<feature type="region of interest" description="Disordered" evidence="1">
    <location>
        <begin position="426"/>
        <end position="463"/>
    </location>
</feature>
<proteinExistence type="predicted"/>
<protein>
    <submittedName>
        <fullName evidence="3">Flocculation protein FLO11</fullName>
    </submittedName>
</protein>
<gene>
    <name evidence="3" type="primary">LOC101854566</name>
</gene>
<dbReference type="SUPFAM" id="SSF57262">
    <property type="entry name" value="Leech antihemostatic proteins"/>
    <property type="match status" value="1"/>
</dbReference>
<evidence type="ECO:0000313" key="2">
    <source>
        <dbReference type="Proteomes" id="UP000694888"/>
    </source>
</evidence>
<dbReference type="GeneID" id="101854566"/>
<feature type="compositionally biased region" description="Low complexity" evidence="1">
    <location>
        <begin position="322"/>
        <end position="342"/>
    </location>
</feature>
<feature type="compositionally biased region" description="Polar residues" evidence="1">
    <location>
        <begin position="186"/>
        <end position="195"/>
    </location>
</feature>
<accession>A0ABM0ZYB2</accession>
<organism evidence="2 3">
    <name type="scientific">Aplysia californica</name>
    <name type="common">California sea hare</name>
    <dbReference type="NCBI Taxonomy" id="6500"/>
    <lineage>
        <taxon>Eukaryota</taxon>
        <taxon>Metazoa</taxon>
        <taxon>Spiralia</taxon>
        <taxon>Lophotrochozoa</taxon>
        <taxon>Mollusca</taxon>
        <taxon>Gastropoda</taxon>
        <taxon>Heterobranchia</taxon>
        <taxon>Euthyneura</taxon>
        <taxon>Tectipleura</taxon>
        <taxon>Aplysiida</taxon>
        <taxon>Aplysioidea</taxon>
        <taxon>Aplysiidae</taxon>
        <taxon>Aplysia</taxon>
    </lineage>
</organism>